<proteinExistence type="predicted"/>
<comment type="caution">
    <text evidence="2">The sequence shown here is derived from an EMBL/GenBank/DDBJ whole genome shotgun (WGS) entry which is preliminary data.</text>
</comment>
<accession>A0A4S8YWD6</accession>
<reference evidence="2 3" key="1">
    <citation type="submission" date="2018-10" db="EMBL/GenBank/DDBJ databases">
        <title>Fifty Aureobasidium pullulans genomes reveal a recombining polyextremotolerant generalist.</title>
        <authorList>
            <person name="Gostincar C."/>
            <person name="Turk M."/>
            <person name="Zajc J."/>
            <person name="Gunde-Cimerman N."/>
        </authorList>
    </citation>
    <scope>NUCLEOTIDE SEQUENCE [LARGE SCALE GENOMIC DNA]</scope>
    <source>
        <strain evidence="2 3">EXF-10659</strain>
    </source>
</reference>
<dbReference type="Proteomes" id="UP000308802">
    <property type="component" value="Unassembled WGS sequence"/>
</dbReference>
<sequence length="49" mass="5467">HPRFLPLHLPSHPTQRSLQTSKSRGYPSSLPRLLAGSGEFKLLCLLSEI</sequence>
<dbReference type="EMBL" id="QZAO01000723">
    <property type="protein sequence ID" value="THW59449.1"/>
    <property type="molecule type" value="Genomic_DNA"/>
</dbReference>
<evidence type="ECO:0000256" key="1">
    <source>
        <dbReference type="SAM" id="MobiDB-lite"/>
    </source>
</evidence>
<name>A0A4S8YWD6_AURPU</name>
<organism evidence="2 3">
    <name type="scientific">Aureobasidium pullulans</name>
    <name type="common">Black yeast</name>
    <name type="synonym">Pullularia pullulans</name>
    <dbReference type="NCBI Taxonomy" id="5580"/>
    <lineage>
        <taxon>Eukaryota</taxon>
        <taxon>Fungi</taxon>
        <taxon>Dikarya</taxon>
        <taxon>Ascomycota</taxon>
        <taxon>Pezizomycotina</taxon>
        <taxon>Dothideomycetes</taxon>
        <taxon>Dothideomycetidae</taxon>
        <taxon>Dothideales</taxon>
        <taxon>Saccotheciaceae</taxon>
        <taxon>Aureobasidium</taxon>
    </lineage>
</organism>
<feature type="region of interest" description="Disordered" evidence="1">
    <location>
        <begin position="1"/>
        <end position="26"/>
    </location>
</feature>
<gene>
    <name evidence="2" type="ORF">D6D19_10260</name>
</gene>
<evidence type="ECO:0000313" key="2">
    <source>
        <dbReference type="EMBL" id="THW59449.1"/>
    </source>
</evidence>
<dbReference type="AlphaFoldDB" id="A0A4S8YWD6"/>
<feature type="non-terminal residue" evidence="2">
    <location>
        <position position="1"/>
    </location>
</feature>
<evidence type="ECO:0000313" key="3">
    <source>
        <dbReference type="Proteomes" id="UP000308802"/>
    </source>
</evidence>
<protein>
    <submittedName>
        <fullName evidence="2">Uncharacterized protein</fullName>
    </submittedName>
</protein>
<feature type="compositionally biased region" description="Polar residues" evidence="1">
    <location>
        <begin position="12"/>
        <end position="23"/>
    </location>
</feature>